<dbReference type="RefSeq" id="WP_129124415.1">
    <property type="nucleotide sequence ID" value="NZ_PEIB01000066.1"/>
</dbReference>
<evidence type="ECO:0000313" key="2">
    <source>
        <dbReference type="Proteomes" id="UP000290287"/>
    </source>
</evidence>
<gene>
    <name evidence="1" type="ORF">CS022_24290</name>
</gene>
<comment type="caution">
    <text evidence="1">The sequence shown here is derived from an EMBL/GenBank/DDBJ whole genome shotgun (WGS) entry which is preliminary data.</text>
</comment>
<organism evidence="1 2">
    <name type="scientific">Veronia nyctiphanis</name>
    <dbReference type="NCBI Taxonomy" id="1278244"/>
    <lineage>
        <taxon>Bacteria</taxon>
        <taxon>Pseudomonadati</taxon>
        <taxon>Pseudomonadota</taxon>
        <taxon>Gammaproteobacteria</taxon>
        <taxon>Vibrionales</taxon>
        <taxon>Vibrionaceae</taxon>
        <taxon>Veronia</taxon>
    </lineage>
</organism>
<dbReference type="AlphaFoldDB" id="A0A4Q0YGX6"/>
<evidence type="ECO:0000313" key="1">
    <source>
        <dbReference type="EMBL" id="RXJ68051.1"/>
    </source>
</evidence>
<dbReference type="Proteomes" id="UP000290287">
    <property type="component" value="Unassembled WGS sequence"/>
</dbReference>
<dbReference type="EMBL" id="PEIB01000066">
    <property type="protein sequence ID" value="RXJ68051.1"/>
    <property type="molecule type" value="Genomic_DNA"/>
</dbReference>
<sequence length="149" mass="15844">MRQAVEVAEKLPAMIGNALEQIPSVAGEIGEKAKEAIKASLQTAVDAYQGALRFSRDAIIAAKEGVIGASEAARQALNTAITGLQNAVDYSIKVTEQVFNTLENLPEAAGKTIEKLRTELKAFISTLIPSAGSQTNHNVMKPEPRADNK</sequence>
<name>A0A4Q0YGX6_9GAMM</name>
<proteinExistence type="predicted"/>
<reference evidence="1 2" key="1">
    <citation type="submission" date="2017-10" db="EMBL/GenBank/DDBJ databases">
        <title>Nyctiphanis sp. nov., isolated from the stomach of the euphausiid Nyctiphanes simplex (Hansen, 1911) in the Gulf of California.</title>
        <authorList>
            <person name="Gomez-Gil B."/>
            <person name="Aguilar-Mendez M."/>
            <person name="Lopez-Cortes A."/>
            <person name="Gomez-Gutierrez J."/>
            <person name="Roque A."/>
            <person name="Lang E."/>
            <person name="Gonzalez-Castillo A."/>
        </authorList>
    </citation>
    <scope>NUCLEOTIDE SEQUENCE [LARGE SCALE GENOMIC DNA]</scope>
    <source>
        <strain evidence="1 2">CAIM 600</strain>
    </source>
</reference>
<keyword evidence="2" id="KW-1185">Reference proteome</keyword>
<accession>A0A4Q0YGX6</accession>
<protein>
    <submittedName>
        <fullName evidence="1">Uncharacterized protein</fullName>
    </submittedName>
</protein>